<dbReference type="AlphaFoldDB" id="A0A1R3IB44"/>
<dbReference type="PANTHER" id="PTHR33116">
    <property type="entry name" value="REVERSE TRANSCRIPTASE ZINC-BINDING DOMAIN-CONTAINING PROTEIN-RELATED-RELATED"/>
    <property type="match status" value="1"/>
</dbReference>
<reference evidence="3" key="1">
    <citation type="submission" date="2013-09" db="EMBL/GenBank/DDBJ databases">
        <title>Corchorus olitorius genome sequencing.</title>
        <authorList>
            <person name="Alam M."/>
            <person name="Haque M.S."/>
            <person name="Islam M.S."/>
            <person name="Emdad E.M."/>
            <person name="Islam M.M."/>
            <person name="Ahmed B."/>
            <person name="Halim A."/>
            <person name="Hossen Q.M.M."/>
            <person name="Hossain M.Z."/>
            <person name="Ahmed R."/>
            <person name="Khan M.M."/>
            <person name="Islam R."/>
            <person name="Rashid M.M."/>
            <person name="Khan S.A."/>
            <person name="Rahman M.S."/>
            <person name="Alam M."/>
            <person name="Yahiya A.S."/>
            <person name="Khan M.S."/>
            <person name="Azam M.S."/>
            <person name="Haque T."/>
            <person name="Lashkar M.Z.H."/>
            <person name="Akhand A.I."/>
            <person name="Morshed G."/>
            <person name="Roy S."/>
            <person name="Uddin K.S."/>
            <person name="Rabeya T."/>
            <person name="Hossain A.S."/>
            <person name="Chowdhury A."/>
            <person name="Snigdha A.R."/>
            <person name="Mortoza M.S."/>
            <person name="Matin S.A."/>
            <person name="Hoque S.M.E."/>
            <person name="Islam M.K."/>
            <person name="Roy D.K."/>
            <person name="Haider R."/>
            <person name="Moosa M.M."/>
            <person name="Elias S.M."/>
            <person name="Hasan A.M."/>
            <person name="Jahan S."/>
            <person name="Shafiuddin M."/>
            <person name="Mahmood N."/>
            <person name="Shommy N.S."/>
        </authorList>
    </citation>
    <scope>NUCLEOTIDE SEQUENCE [LARGE SCALE GENOMIC DNA]</scope>
    <source>
        <strain evidence="3">cv. O-4</strain>
    </source>
</reference>
<dbReference type="Proteomes" id="UP000187203">
    <property type="component" value="Unassembled WGS sequence"/>
</dbReference>
<comment type="caution">
    <text evidence="2">The sequence shown here is derived from an EMBL/GenBank/DDBJ whole genome shotgun (WGS) entry which is preliminary data.</text>
</comment>
<name>A0A1R3IB44_9ROSI</name>
<evidence type="ECO:0000313" key="2">
    <source>
        <dbReference type="EMBL" id="OMO79780.1"/>
    </source>
</evidence>
<feature type="compositionally biased region" description="Low complexity" evidence="1">
    <location>
        <begin position="80"/>
        <end position="94"/>
    </location>
</feature>
<protein>
    <submittedName>
        <fullName evidence="2">Uncharacterized protein</fullName>
    </submittedName>
</protein>
<feature type="region of interest" description="Disordered" evidence="1">
    <location>
        <begin position="1"/>
        <end position="67"/>
    </location>
</feature>
<dbReference type="EMBL" id="AWUE01018501">
    <property type="protein sequence ID" value="OMO79780.1"/>
    <property type="molecule type" value="Genomic_DNA"/>
</dbReference>
<gene>
    <name evidence="2" type="ORF">COLO4_24319</name>
</gene>
<accession>A0A1R3IB44</accession>
<proteinExistence type="predicted"/>
<feature type="region of interest" description="Disordered" evidence="1">
    <location>
        <begin position="80"/>
        <end position="105"/>
    </location>
</feature>
<evidence type="ECO:0000256" key="1">
    <source>
        <dbReference type="SAM" id="MobiDB-lite"/>
    </source>
</evidence>
<keyword evidence="3" id="KW-1185">Reference proteome</keyword>
<organism evidence="2 3">
    <name type="scientific">Corchorus olitorius</name>
    <dbReference type="NCBI Taxonomy" id="93759"/>
    <lineage>
        <taxon>Eukaryota</taxon>
        <taxon>Viridiplantae</taxon>
        <taxon>Streptophyta</taxon>
        <taxon>Embryophyta</taxon>
        <taxon>Tracheophyta</taxon>
        <taxon>Spermatophyta</taxon>
        <taxon>Magnoliopsida</taxon>
        <taxon>eudicotyledons</taxon>
        <taxon>Gunneridae</taxon>
        <taxon>Pentapetalae</taxon>
        <taxon>rosids</taxon>
        <taxon>malvids</taxon>
        <taxon>Malvales</taxon>
        <taxon>Malvaceae</taxon>
        <taxon>Grewioideae</taxon>
        <taxon>Apeibeae</taxon>
        <taxon>Corchorus</taxon>
    </lineage>
</organism>
<evidence type="ECO:0000313" key="3">
    <source>
        <dbReference type="Proteomes" id="UP000187203"/>
    </source>
</evidence>
<dbReference type="OrthoDB" id="997411at2759"/>
<dbReference type="PANTHER" id="PTHR33116:SF86">
    <property type="entry name" value="REVERSE TRANSCRIPTASE DOMAIN-CONTAINING PROTEIN"/>
    <property type="match status" value="1"/>
</dbReference>
<sequence length="209" mass="22261">MEEEAAGEPPTRGEKTGVKRVRSSMEQQGTEVIPSPLLGTSQTGAKGMEAASSAGGQKLQGESRKQFQKNLQSVAILANKGNVSGSSSGGNKAKQGPKIAASDKVDKSPVVQLTSTAVVPGKATVYAPIGEDSEPINMDTSTFLPESTVTGLDKLMRQFLWGEEVGNRKLHAIAWDRICLPKEQGGLGVRDTRKANLAFLAKLELKWRD</sequence>